<dbReference type="Proteomes" id="UP001141259">
    <property type="component" value="Unassembled WGS sequence"/>
</dbReference>
<dbReference type="AlphaFoldDB" id="A0A9X2VGY6"/>
<comment type="caution">
    <text evidence="1">The sequence shown here is derived from an EMBL/GenBank/DDBJ whole genome shotgun (WGS) entry which is preliminary data.</text>
</comment>
<sequence>MLFSRRKRLERIAEKERQGESFWSNKFTENVRIRIFHAFGDATGAYTFACASLARDLILRDEGKFFLHNNMLNEAEDFFEYMMACDDEEMPMVIEAMYQGMRGGRSSSVDPWAFTEVLKDILREARVSYEMINNQMVEFTSREMHVSVVAPVLELLAGDSKLRRVEVAYQDALKEISNGAGADAITDAGTALQELLTLLGCAGNALGPLIKSAKANGLIAAHDARMVDGIASIMHWVSADRSESGDAHSATKVSVEDAWLTVHVVGALILRLANSKSKRS</sequence>
<gene>
    <name evidence="1" type="ORF">NZH93_05990</name>
</gene>
<dbReference type="EMBL" id="JANYMP010000002">
    <property type="protein sequence ID" value="MCS7476396.1"/>
    <property type="molecule type" value="Genomic_DNA"/>
</dbReference>
<accession>A0A9X2VGY6</accession>
<proteinExistence type="predicted"/>
<evidence type="ECO:0000313" key="1">
    <source>
        <dbReference type="EMBL" id="MCS7476396.1"/>
    </source>
</evidence>
<organism evidence="1 2">
    <name type="scientific">Umezawaea endophytica</name>
    <dbReference type="NCBI Taxonomy" id="1654476"/>
    <lineage>
        <taxon>Bacteria</taxon>
        <taxon>Bacillati</taxon>
        <taxon>Actinomycetota</taxon>
        <taxon>Actinomycetes</taxon>
        <taxon>Pseudonocardiales</taxon>
        <taxon>Pseudonocardiaceae</taxon>
        <taxon>Umezawaea</taxon>
    </lineage>
</organism>
<keyword evidence="2" id="KW-1185">Reference proteome</keyword>
<dbReference type="RefSeq" id="WP_259621895.1">
    <property type="nucleotide sequence ID" value="NZ_JANYMP010000002.1"/>
</dbReference>
<name>A0A9X2VGY6_9PSEU</name>
<evidence type="ECO:0000313" key="2">
    <source>
        <dbReference type="Proteomes" id="UP001141259"/>
    </source>
</evidence>
<protein>
    <submittedName>
        <fullName evidence="1">Uncharacterized protein</fullName>
    </submittedName>
</protein>
<reference evidence="1" key="1">
    <citation type="submission" date="2022-08" db="EMBL/GenBank/DDBJ databases">
        <authorList>
            <person name="Tistechok S."/>
            <person name="Samborskyy M."/>
            <person name="Roman I."/>
        </authorList>
    </citation>
    <scope>NUCLEOTIDE SEQUENCE</scope>
    <source>
        <strain evidence="1">DSM 103496</strain>
    </source>
</reference>